<dbReference type="EMBL" id="QFFZ01000051">
    <property type="protein sequence ID" value="TEB09343.1"/>
    <property type="molecule type" value="Genomic_DNA"/>
</dbReference>
<dbReference type="Gene3D" id="3.40.50.300">
    <property type="entry name" value="P-loop containing nucleotide triphosphate hydrolases"/>
    <property type="match status" value="1"/>
</dbReference>
<protein>
    <recommendedName>
        <fullName evidence="1">KAP NTPase domain-containing protein</fullName>
    </recommendedName>
</protein>
<dbReference type="PANTHER" id="PTHR22674:SF6">
    <property type="entry name" value="NTPASE KAP FAMILY P-LOOP DOMAIN-CONTAINING PROTEIN 1"/>
    <property type="match status" value="1"/>
</dbReference>
<keyword evidence="3" id="KW-1185">Reference proteome</keyword>
<feature type="domain" description="KAP NTPase" evidence="1">
    <location>
        <begin position="30"/>
        <end position="308"/>
    </location>
</feature>
<reference evidence="2 3" key="1">
    <citation type="journal article" date="2018" name="Environ. Microbiol.">
        <title>Novel energy conservation strategies and behaviour of Pelotomaculum schinkii driving syntrophic propionate catabolism.</title>
        <authorList>
            <person name="Hidalgo-Ahumada C.A.P."/>
            <person name="Nobu M.K."/>
            <person name="Narihiro T."/>
            <person name="Tamaki H."/>
            <person name="Liu W.T."/>
            <person name="Kamagata Y."/>
            <person name="Stams A.J.M."/>
            <person name="Imachi H."/>
            <person name="Sousa D.Z."/>
        </authorList>
    </citation>
    <scope>NUCLEOTIDE SEQUENCE [LARGE SCALE GENOMIC DNA]</scope>
    <source>
        <strain evidence="2 3">MGP</strain>
    </source>
</reference>
<dbReference type="SUPFAM" id="SSF52540">
    <property type="entry name" value="P-loop containing nucleoside triphosphate hydrolases"/>
    <property type="match status" value="1"/>
</dbReference>
<dbReference type="Proteomes" id="UP000297597">
    <property type="component" value="Unassembled WGS sequence"/>
</dbReference>
<sequence>MIRQGVDFVKVQDILADTPLENPADDRLGYAPFAKSLAEAICKFNDDEGLVFALFAPWGSGKTTCLNFIQYYIDAEKGEEKPLIVRFNPWWFSGHGDLLNQFFKEFRAALGKNDIFKELLGKLAGFGEIISDIPEPTGIVKYLGKILPVLNQMPEKQAWEIKEEIAKEIRKQDIPILIIIDDIDRLSADEIVTIFRVIKAVANFPKTSYLIAFDKDVVVRALKRVQRVPGDNYLEKIIQVPFDMPLPDKISVRKLFFETLDKVFAGTPEDLFDQTYFGNVFWDGIDHFLKTVRNVKRLTNALKITYPSVVGEVNPIDFLAIETIRVFLPDIYYLIRSNSEMFSGLADRQGNLGPNIEKLKLFHNQWLENLPEAEKEIVKKLILRIFPKLRAVFENTFVSDHNWRKQLRICSPDKFPIYFKFAIPEGQISNAEMKAFLVLAGDKNSFGKLLLDLANQHCLDGRSRASVFLERMEDYTEKEIPKAHIKNIFLALFDVGDHLLLPEDESRGFFSFGNDVRLDRIMFQLLKRYNNQQERYEILSEAFINGSALSTIVREIAVLSQQHGKLGTDADDEKERLVGAQHLEELEQIGLKKIKDAAASGNLINLRNFANLLYRWKDWENDEAPRKWIESELLTTNEGIVDLLVGFLSKSYSQALGDRVSRSNWRLDPKVLEPFIEPSTIIDRARQIFRDSPEWLKGEKRIALETFIKHYDLRAKGKDPNLEMNEASSSY</sequence>
<dbReference type="Pfam" id="PF07693">
    <property type="entry name" value="KAP_NTPase"/>
    <property type="match status" value="1"/>
</dbReference>
<dbReference type="AlphaFoldDB" id="A0A4Y7RKG5"/>
<organism evidence="2 3">
    <name type="scientific">Pelotomaculum propionicicum</name>
    <dbReference type="NCBI Taxonomy" id="258475"/>
    <lineage>
        <taxon>Bacteria</taxon>
        <taxon>Bacillati</taxon>
        <taxon>Bacillota</taxon>
        <taxon>Clostridia</taxon>
        <taxon>Eubacteriales</taxon>
        <taxon>Desulfotomaculaceae</taxon>
        <taxon>Pelotomaculum</taxon>
    </lineage>
</organism>
<evidence type="ECO:0000313" key="2">
    <source>
        <dbReference type="EMBL" id="TEB09343.1"/>
    </source>
</evidence>
<dbReference type="InterPro" id="IPR011646">
    <property type="entry name" value="KAP_P-loop"/>
</dbReference>
<gene>
    <name evidence="2" type="ORF">Pmgp_03213</name>
</gene>
<accession>A0A4Y7RKG5</accession>
<dbReference type="InterPro" id="IPR027417">
    <property type="entry name" value="P-loop_NTPase"/>
</dbReference>
<comment type="caution">
    <text evidence="2">The sequence shown here is derived from an EMBL/GenBank/DDBJ whole genome shotgun (WGS) entry which is preliminary data.</text>
</comment>
<evidence type="ECO:0000259" key="1">
    <source>
        <dbReference type="Pfam" id="PF07693"/>
    </source>
</evidence>
<dbReference type="InterPro" id="IPR052754">
    <property type="entry name" value="NTPase_KAP_P-loop"/>
</dbReference>
<dbReference type="PANTHER" id="PTHR22674">
    <property type="entry name" value="NTPASE, KAP FAMILY P-LOOP DOMAIN-CONTAINING 1"/>
    <property type="match status" value="1"/>
</dbReference>
<proteinExistence type="predicted"/>
<evidence type="ECO:0000313" key="3">
    <source>
        <dbReference type="Proteomes" id="UP000297597"/>
    </source>
</evidence>
<name>A0A4Y7RKG5_9FIRM</name>